<gene>
    <name evidence="3" type="ORF">PTSG_03409</name>
</gene>
<dbReference type="Proteomes" id="UP000007799">
    <property type="component" value="Unassembled WGS sequence"/>
</dbReference>
<keyword evidence="1" id="KW-0812">Transmembrane</keyword>
<evidence type="ECO:0000313" key="4">
    <source>
        <dbReference type="Proteomes" id="UP000007799"/>
    </source>
</evidence>
<evidence type="ECO:0000256" key="1">
    <source>
        <dbReference type="SAM" id="Phobius"/>
    </source>
</evidence>
<evidence type="ECO:0000313" key="3">
    <source>
        <dbReference type="EMBL" id="EGD82758.1"/>
    </source>
</evidence>
<dbReference type="GeneID" id="16076581"/>
<dbReference type="RefSeq" id="XP_004995994.1">
    <property type="nucleotide sequence ID" value="XM_004995937.1"/>
</dbReference>
<proteinExistence type="predicted"/>
<keyword evidence="2" id="KW-0732">Signal</keyword>
<reference evidence="3" key="1">
    <citation type="submission" date="2009-08" db="EMBL/GenBank/DDBJ databases">
        <title>Annotation of Salpingoeca rosetta.</title>
        <authorList>
            <consortium name="The Broad Institute Genome Sequencing Platform"/>
            <person name="Russ C."/>
            <person name="Cuomo C."/>
            <person name="Burger G."/>
            <person name="Gray M.W."/>
            <person name="Holland P.W.H."/>
            <person name="King N."/>
            <person name="Lang F.B.F."/>
            <person name="Roger A.J."/>
            <person name="Ruiz-Trillo I."/>
            <person name="Young S.K."/>
            <person name="Zeng Q."/>
            <person name="Gargeya S."/>
            <person name="Alvarado L."/>
            <person name="Berlin A."/>
            <person name="Chapman S.B."/>
            <person name="Chen Z."/>
            <person name="Freedman E."/>
            <person name="Gellesch M."/>
            <person name="Goldberg J."/>
            <person name="Griggs A."/>
            <person name="Gujja S."/>
            <person name="Heilman E."/>
            <person name="Heiman D."/>
            <person name="Howarth C."/>
            <person name="Mehta T."/>
            <person name="Neiman D."/>
            <person name="Pearson M."/>
            <person name="Roberts A."/>
            <person name="Saif S."/>
            <person name="Shea T."/>
            <person name="Shenoy N."/>
            <person name="Sisk P."/>
            <person name="Stolte C."/>
            <person name="Sykes S."/>
            <person name="White J."/>
            <person name="Yandava C."/>
            <person name="Haas B."/>
            <person name="Nusbaum C."/>
            <person name="Birren B."/>
        </authorList>
    </citation>
    <scope>NUCLEOTIDE SEQUENCE [LARGE SCALE GENOMIC DNA]</scope>
    <source>
        <strain evidence="3">ATCC 50818</strain>
    </source>
</reference>
<protein>
    <recommendedName>
        <fullName evidence="5">Fibronectin type-III domain-containing protein</fullName>
    </recommendedName>
</protein>
<feature type="chain" id="PRO_5003290296" description="Fibronectin type-III domain-containing protein" evidence="2">
    <location>
        <begin position="18"/>
        <end position="241"/>
    </location>
</feature>
<accession>F2U542</accession>
<sequence>MVTGCALLLVVVAVVVAAATATATAGALRVGDRPRHGAVLSGKTVCFDVAGLRPATSYEARVSYVGVVPSLFTLTFACGKDAEEHDSFSPEPASLGVVLADQGDDTAVVDHTGSRRVQRLQQQQQQRQQRQQQQQQQRRQLLDTSKIIFRTDVKGAPISPGAGGCSTLCVTGEYASVPMYRHQRDGEPVLRFTLVVEENVVFGLVPTSVVWLIPTILVLVALVQLLIVPRLHTHILRQYRC</sequence>
<organism evidence="4">
    <name type="scientific">Salpingoeca rosetta (strain ATCC 50818 / BSB-021)</name>
    <dbReference type="NCBI Taxonomy" id="946362"/>
    <lineage>
        <taxon>Eukaryota</taxon>
        <taxon>Choanoflagellata</taxon>
        <taxon>Craspedida</taxon>
        <taxon>Salpingoecidae</taxon>
        <taxon>Salpingoeca</taxon>
    </lineage>
</organism>
<feature type="transmembrane region" description="Helical" evidence="1">
    <location>
        <begin position="209"/>
        <end position="228"/>
    </location>
</feature>
<dbReference type="PANTHER" id="PTHR35465">
    <property type="entry name" value="CAVEOLIN-1 PROTEIN"/>
    <property type="match status" value="1"/>
</dbReference>
<keyword evidence="1" id="KW-0472">Membrane</keyword>
<keyword evidence="1" id="KW-1133">Transmembrane helix</keyword>
<dbReference type="EMBL" id="GL832961">
    <property type="protein sequence ID" value="EGD82758.1"/>
    <property type="molecule type" value="Genomic_DNA"/>
</dbReference>
<evidence type="ECO:0008006" key="5">
    <source>
        <dbReference type="Google" id="ProtNLM"/>
    </source>
</evidence>
<dbReference type="InParanoid" id="F2U542"/>
<dbReference type="PANTHER" id="PTHR35465:SF1">
    <property type="entry name" value="PHOSPHATIDYLINOSITOL-GLYCAN BIOSYNTHESIS CLASS X PROTEIN"/>
    <property type="match status" value="1"/>
</dbReference>
<dbReference type="AlphaFoldDB" id="F2U542"/>
<dbReference type="KEGG" id="sre:PTSG_03409"/>
<name>F2U542_SALR5</name>
<keyword evidence="4" id="KW-1185">Reference proteome</keyword>
<feature type="signal peptide" evidence="2">
    <location>
        <begin position="1"/>
        <end position="17"/>
    </location>
</feature>
<evidence type="ECO:0000256" key="2">
    <source>
        <dbReference type="SAM" id="SignalP"/>
    </source>
</evidence>